<dbReference type="GO" id="GO:0046872">
    <property type="term" value="F:metal ion binding"/>
    <property type="evidence" value="ECO:0007669"/>
    <property type="project" value="UniProtKB-KW"/>
</dbReference>
<feature type="binding site" evidence="2">
    <location>
        <position position="372"/>
    </location>
    <ligand>
        <name>Mn(2+)</name>
        <dbReference type="ChEBI" id="CHEBI:29035"/>
        <label>2</label>
    </ligand>
</feature>
<dbReference type="Gene3D" id="3.30.70.360">
    <property type="match status" value="1"/>
</dbReference>
<keyword evidence="2" id="KW-0464">Manganese</keyword>
<evidence type="ECO:0000259" key="3">
    <source>
        <dbReference type="Pfam" id="PF07687"/>
    </source>
</evidence>
<dbReference type="PANTHER" id="PTHR11014:SF63">
    <property type="entry name" value="METALLOPEPTIDASE, PUTATIVE (AFU_ORTHOLOGUE AFUA_6G09600)-RELATED"/>
    <property type="match status" value="1"/>
</dbReference>
<dbReference type="EMBL" id="SOHJ01000011">
    <property type="protein sequence ID" value="TFD58921.1"/>
    <property type="molecule type" value="Genomic_DNA"/>
</dbReference>
<dbReference type="PIRSF" id="PIRSF005962">
    <property type="entry name" value="Pept_M20D_amidohydro"/>
    <property type="match status" value="1"/>
</dbReference>
<dbReference type="InterPro" id="IPR017439">
    <property type="entry name" value="Amidohydrolase"/>
</dbReference>
<dbReference type="FunFam" id="3.30.70.360:FF:000001">
    <property type="entry name" value="N-acetyldiaminopimelate deacetylase"/>
    <property type="match status" value="1"/>
</dbReference>
<dbReference type="PANTHER" id="PTHR11014">
    <property type="entry name" value="PEPTIDASE M20 FAMILY MEMBER"/>
    <property type="match status" value="1"/>
</dbReference>
<keyword evidence="5" id="KW-1185">Reference proteome</keyword>
<dbReference type="Pfam" id="PF01546">
    <property type="entry name" value="Peptidase_M20"/>
    <property type="match status" value="1"/>
</dbReference>
<keyword evidence="1 4" id="KW-0378">Hydrolase</keyword>
<keyword evidence="2" id="KW-0479">Metal-binding</keyword>
<accession>A0A4R9ADQ8</accession>
<dbReference type="NCBIfam" id="TIGR01891">
    <property type="entry name" value="amidohydrolases"/>
    <property type="match status" value="1"/>
</dbReference>
<dbReference type="InterPro" id="IPR002933">
    <property type="entry name" value="Peptidase_M20"/>
</dbReference>
<proteinExistence type="predicted"/>
<feature type="domain" description="Peptidase M20 dimerisation" evidence="3">
    <location>
        <begin position="194"/>
        <end position="281"/>
    </location>
</feature>
<evidence type="ECO:0000256" key="1">
    <source>
        <dbReference type="ARBA" id="ARBA00022801"/>
    </source>
</evidence>
<comment type="cofactor">
    <cofactor evidence="2">
        <name>Mn(2+)</name>
        <dbReference type="ChEBI" id="CHEBI:29035"/>
    </cofactor>
    <text evidence="2">The Mn(2+) ion enhances activity.</text>
</comment>
<protein>
    <submittedName>
        <fullName evidence="4">Amidohydrolase</fullName>
    </submittedName>
</protein>
<reference evidence="4 5" key="1">
    <citation type="submission" date="2019-03" db="EMBL/GenBank/DDBJ databases">
        <title>Genomics of glacier-inhabiting Cryobacterium strains.</title>
        <authorList>
            <person name="Liu Q."/>
            <person name="Xin Y.-H."/>
        </authorList>
    </citation>
    <scope>NUCLEOTIDE SEQUENCE [LARGE SCALE GENOMIC DNA]</scope>
    <source>
        <strain evidence="4 5">Sr39</strain>
    </source>
</reference>
<feature type="binding site" evidence="2">
    <location>
        <position position="108"/>
    </location>
    <ligand>
        <name>Mn(2+)</name>
        <dbReference type="ChEBI" id="CHEBI:29035"/>
        <label>2</label>
    </ligand>
</feature>
<feature type="binding site" evidence="2">
    <location>
        <position position="142"/>
    </location>
    <ligand>
        <name>Mn(2+)</name>
        <dbReference type="ChEBI" id="CHEBI:29035"/>
        <label>2</label>
    </ligand>
</feature>
<gene>
    <name evidence="4" type="ORF">E3T39_11165</name>
</gene>
<dbReference type="GO" id="GO:0050118">
    <property type="term" value="F:N-acetyldiaminopimelate deacetylase activity"/>
    <property type="evidence" value="ECO:0007669"/>
    <property type="project" value="UniProtKB-ARBA"/>
</dbReference>
<dbReference type="Gene3D" id="3.40.630.10">
    <property type="entry name" value="Zn peptidases"/>
    <property type="match status" value="1"/>
</dbReference>
<name>A0A4R9ADQ8_9MICO</name>
<dbReference type="Pfam" id="PF07687">
    <property type="entry name" value="M20_dimer"/>
    <property type="match status" value="1"/>
</dbReference>
<comment type="caution">
    <text evidence="4">The sequence shown here is derived from an EMBL/GenBank/DDBJ whole genome shotgun (WGS) entry which is preliminary data.</text>
</comment>
<dbReference type="OrthoDB" id="9777385at2"/>
<dbReference type="SUPFAM" id="SSF55031">
    <property type="entry name" value="Bacterial exopeptidase dimerisation domain"/>
    <property type="match status" value="1"/>
</dbReference>
<feature type="binding site" evidence="2">
    <location>
        <position position="106"/>
    </location>
    <ligand>
        <name>Mn(2+)</name>
        <dbReference type="ChEBI" id="CHEBI:29035"/>
        <label>2</label>
    </ligand>
</feature>
<dbReference type="InterPro" id="IPR011650">
    <property type="entry name" value="Peptidase_M20_dimer"/>
</dbReference>
<feature type="binding site" evidence="2">
    <location>
        <position position="170"/>
    </location>
    <ligand>
        <name>Mn(2+)</name>
        <dbReference type="ChEBI" id="CHEBI:29035"/>
        <label>2</label>
    </ligand>
</feature>
<organism evidence="4 5">
    <name type="scientific">Cryobacterium suzukii</name>
    <dbReference type="NCBI Taxonomy" id="1259198"/>
    <lineage>
        <taxon>Bacteria</taxon>
        <taxon>Bacillati</taxon>
        <taxon>Actinomycetota</taxon>
        <taxon>Actinomycetes</taxon>
        <taxon>Micrococcales</taxon>
        <taxon>Microbacteriaceae</taxon>
        <taxon>Cryobacterium</taxon>
    </lineage>
</organism>
<dbReference type="Proteomes" id="UP000298170">
    <property type="component" value="Unassembled WGS sequence"/>
</dbReference>
<evidence type="ECO:0000256" key="2">
    <source>
        <dbReference type="PIRSR" id="PIRSR005962-1"/>
    </source>
</evidence>
<sequence>MTVLSDARELAGDITDLRHRLHQEPEIGLQLPRTQEKVLEALQGLPFEISLGTDTTSVTAVLRGTGAGASASRPVVLLRGDMDALPLQERTGLEFSSRIDGAMHACGHDLHTSMLVGAATLLAHHRDQLAGDVVLMFQPGEEGYDGAGVMIREGVLDAAGRRADAAYGIHVMSAGASNGQFASRTGTLMSASDGLTVTVHGAGGHGSAPHQAQDPVTVIAEMVTALQVMVTRQFDMFDPVVLSVGVLQAGTKRNIIPDSARMEATVRSYTPESRAKLARVVPRLLEGIAAAHGVEVTVDYVTEYPPTVTDEGETGRAERVVGELFGEKRFTRMVNPLGGSEDFSRVLQQVPGTFVFLSAAPRQADAPAAYNHSPAATFDDGVLADGTALYTQLALSRMAELAG</sequence>
<evidence type="ECO:0000313" key="5">
    <source>
        <dbReference type="Proteomes" id="UP000298170"/>
    </source>
</evidence>
<dbReference type="GO" id="GO:0019877">
    <property type="term" value="P:diaminopimelate biosynthetic process"/>
    <property type="evidence" value="ECO:0007669"/>
    <property type="project" value="UniProtKB-ARBA"/>
</dbReference>
<dbReference type="AlphaFoldDB" id="A0A4R9ADQ8"/>
<dbReference type="InterPro" id="IPR036264">
    <property type="entry name" value="Bact_exopeptidase_dim_dom"/>
</dbReference>
<dbReference type="CDD" id="cd03886">
    <property type="entry name" value="M20_Acy1"/>
    <property type="match status" value="1"/>
</dbReference>
<evidence type="ECO:0000313" key="4">
    <source>
        <dbReference type="EMBL" id="TFD58921.1"/>
    </source>
</evidence>
<dbReference type="SUPFAM" id="SSF53187">
    <property type="entry name" value="Zn-dependent exopeptidases"/>
    <property type="match status" value="1"/>
</dbReference>
<dbReference type="RefSeq" id="WP_134515283.1">
    <property type="nucleotide sequence ID" value="NZ_SOHJ01000011.1"/>
</dbReference>